<feature type="transmembrane region" description="Helical" evidence="9">
    <location>
        <begin position="16"/>
        <end position="34"/>
    </location>
</feature>
<keyword evidence="7" id="KW-0067">ATP-binding</keyword>
<dbReference type="CDD" id="cd00130">
    <property type="entry name" value="PAS"/>
    <property type="match status" value="1"/>
</dbReference>
<keyword evidence="13" id="KW-1185">Reference proteome</keyword>
<dbReference type="InterPro" id="IPR003661">
    <property type="entry name" value="HisK_dim/P_dom"/>
</dbReference>
<dbReference type="Pfam" id="PF00512">
    <property type="entry name" value="HisKA"/>
    <property type="match status" value="1"/>
</dbReference>
<dbReference type="PROSITE" id="PS50113">
    <property type="entry name" value="PAC"/>
    <property type="match status" value="1"/>
</dbReference>
<dbReference type="PANTHER" id="PTHR43065">
    <property type="entry name" value="SENSOR HISTIDINE KINASE"/>
    <property type="match status" value="1"/>
</dbReference>
<dbReference type="Pfam" id="PF02518">
    <property type="entry name" value="HATPase_c"/>
    <property type="match status" value="1"/>
</dbReference>
<evidence type="ECO:0000256" key="3">
    <source>
        <dbReference type="ARBA" id="ARBA00022553"/>
    </source>
</evidence>
<feature type="transmembrane region" description="Helical" evidence="9">
    <location>
        <begin position="218"/>
        <end position="239"/>
    </location>
</feature>
<dbReference type="eggNOG" id="COG3852">
    <property type="taxonomic scope" value="Bacteria"/>
</dbReference>
<evidence type="ECO:0000256" key="4">
    <source>
        <dbReference type="ARBA" id="ARBA00022679"/>
    </source>
</evidence>
<name>Q6AJW2_DESPS</name>
<dbReference type="InterPro" id="IPR000700">
    <property type="entry name" value="PAS-assoc_C"/>
</dbReference>
<evidence type="ECO:0000256" key="8">
    <source>
        <dbReference type="ARBA" id="ARBA00023012"/>
    </source>
</evidence>
<keyword evidence="9" id="KW-1133">Transmembrane helix</keyword>
<dbReference type="AlphaFoldDB" id="Q6AJW2"/>
<keyword evidence="4" id="KW-0808">Transferase</keyword>
<keyword evidence="5" id="KW-0547">Nucleotide-binding</keyword>
<dbReference type="InterPro" id="IPR000014">
    <property type="entry name" value="PAS"/>
</dbReference>
<evidence type="ECO:0000313" key="12">
    <source>
        <dbReference type="EMBL" id="CAG37364.1"/>
    </source>
</evidence>
<dbReference type="InterPro" id="IPR035965">
    <property type="entry name" value="PAS-like_dom_sf"/>
</dbReference>
<evidence type="ECO:0000256" key="6">
    <source>
        <dbReference type="ARBA" id="ARBA00022777"/>
    </source>
</evidence>
<dbReference type="Gene3D" id="3.30.450.20">
    <property type="entry name" value="PAS domain"/>
    <property type="match status" value="1"/>
</dbReference>
<keyword evidence="9" id="KW-0812">Transmembrane</keyword>
<dbReference type="InterPro" id="IPR005467">
    <property type="entry name" value="His_kinase_dom"/>
</dbReference>
<keyword evidence="3" id="KW-0597">Phosphoprotein</keyword>
<dbReference type="EMBL" id="CR522870">
    <property type="protein sequence ID" value="CAG37364.1"/>
    <property type="molecule type" value="Genomic_DNA"/>
</dbReference>
<comment type="catalytic activity">
    <reaction evidence="1">
        <text>ATP + protein L-histidine = ADP + protein N-phospho-L-histidine.</text>
        <dbReference type="EC" id="2.7.13.3"/>
    </reaction>
</comment>
<dbReference type="InterPro" id="IPR036890">
    <property type="entry name" value="HATPase_C_sf"/>
</dbReference>
<dbReference type="CDD" id="cd00082">
    <property type="entry name" value="HisKA"/>
    <property type="match status" value="1"/>
</dbReference>
<dbReference type="GO" id="GO:0000155">
    <property type="term" value="F:phosphorelay sensor kinase activity"/>
    <property type="evidence" value="ECO:0007669"/>
    <property type="project" value="InterPro"/>
</dbReference>
<organism evidence="12 13">
    <name type="scientific">Desulfotalea psychrophila (strain LSv54 / DSM 12343)</name>
    <dbReference type="NCBI Taxonomy" id="177439"/>
    <lineage>
        <taxon>Bacteria</taxon>
        <taxon>Pseudomonadati</taxon>
        <taxon>Thermodesulfobacteriota</taxon>
        <taxon>Desulfobulbia</taxon>
        <taxon>Desulfobulbales</taxon>
        <taxon>Desulfocapsaceae</taxon>
        <taxon>Desulfotalea</taxon>
    </lineage>
</organism>
<dbReference type="GO" id="GO:0005524">
    <property type="term" value="F:ATP binding"/>
    <property type="evidence" value="ECO:0007669"/>
    <property type="project" value="UniProtKB-KW"/>
</dbReference>
<dbReference type="InterPro" id="IPR036097">
    <property type="entry name" value="HisK_dim/P_sf"/>
</dbReference>
<feature type="domain" description="PAC" evidence="11">
    <location>
        <begin position="317"/>
        <end position="368"/>
    </location>
</feature>
<dbReference type="PROSITE" id="PS50109">
    <property type="entry name" value="HIS_KIN"/>
    <property type="match status" value="1"/>
</dbReference>
<dbReference type="Gene3D" id="1.10.287.130">
    <property type="match status" value="1"/>
</dbReference>
<dbReference type="Proteomes" id="UP000000602">
    <property type="component" value="Chromosome"/>
</dbReference>
<dbReference type="PANTHER" id="PTHR43065:SF10">
    <property type="entry name" value="PEROXIDE STRESS-ACTIVATED HISTIDINE KINASE MAK3"/>
    <property type="match status" value="1"/>
</dbReference>
<dbReference type="PRINTS" id="PR00344">
    <property type="entry name" value="BCTRLSENSOR"/>
</dbReference>
<dbReference type="SUPFAM" id="SSF47384">
    <property type="entry name" value="Homodimeric domain of signal transducing histidine kinase"/>
    <property type="match status" value="1"/>
</dbReference>
<keyword evidence="6 12" id="KW-0418">Kinase</keyword>
<gene>
    <name evidence="12" type="ordered locus">DP2635</name>
</gene>
<evidence type="ECO:0000256" key="2">
    <source>
        <dbReference type="ARBA" id="ARBA00012438"/>
    </source>
</evidence>
<evidence type="ECO:0000256" key="5">
    <source>
        <dbReference type="ARBA" id="ARBA00022741"/>
    </source>
</evidence>
<evidence type="ECO:0000259" key="11">
    <source>
        <dbReference type="PROSITE" id="PS50113"/>
    </source>
</evidence>
<dbReference type="SUPFAM" id="SSF55785">
    <property type="entry name" value="PYP-like sensor domain (PAS domain)"/>
    <property type="match status" value="1"/>
</dbReference>
<dbReference type="STRING" id="177439.DP2635"/>
<keyword evidence="9" id="KW-0472">Membrane</keyword>
<evidence type="ECO:0000256" key="1">
    <source>
        <dbReference type="ARBA" id="ARBA00000085"/>
    </source>
</evidence>
<protein>
    <recommendedName>
        <fullName evidence="2">histidine kinase</fullName>
        <ecNumber evidence="2">2.7.13.3</ecNumber>
    </recommendedName>
</protein>
<dbReference type="Pfam" id="PF08448">
    <property type="entry name" value="PAS_4"/>
    <property type="match status" value="1"/>
</dbReference>
<reference evidence="13" key="1">
    <citation type="journal article" date="2004" name="Environ. Microbiol.">
        <title>The genome of Desulfotalea psychrophila, a sulfate-reducing bacterium from permanently cold Arctic sediments.</title>
        <authorList>
            <person name="Rabus R."/>
            <person name="Ruepp A."/>
            <person name="Frickey T."/>
            <person name="Rattei T."/>
            <person name="Fartmann B."/>
            <person name="Stark M."/>
            <person name="Bauer M."/>
            <person name="Zibat A."/>
            <person name="Lombardot T."/>
            <person name="Becker I."/>
            <person name="Amann J."/>
            <person name="Gellner K."/>
            <person name="Teeling H."/>
            <person name="Leuschner W.D."/>
            <person name="Gloeckner F.-O."/>
            <person name="Lupas A.N."/>
            <person name="Amann R."/>
            <person name="Klenk H.-P."/>
        </authorList>
    </citation>
    <scope>NUCLEOTIDE SEQUENCE [LARGE SCALE GENOMIC DNA]</scope>
    <source>
        <strain evidence="13">DSM 12343 / LSv54</strain>
    </source>
</reference>
<evidence type="ECO:0000256" key="9">
    <source>
        <dbReference type="SAM" id="Phobius"/>
    </source>
</evidence>
<sequence length="588" mass="64348">MRQSSMKKGLVNVSPWIFAVACFLLAAIIAGLGVSSHKRERVLLENALFQQTEAVRRIIASDMRKSLRRAGGTIDNTLFKGYLLRAIDQAQEQAGVDSLQIVLADGQVLSSVVDGEELALSQADEKFLKESVVGQGRKRFFFRELAPEDVDGKTFQVLTLLDLSRQGRRSAMRPMMHHRKDRPFFAGPGTIYGKRLWLFAVLDLDQFNSGFKENRNQIAILSVVLLLVGLGGGLSLLTLQSFRHSESELAKMRVFTDHLVASIPVGLVGVGRDGAIRLINDAACFLLSIRDESFLGKPLEELMAHSSLALDLSRWQEGKEIEVEADDGKKVLFLNLVEVKNDLGDEDGYVILLQDLTTQKALEREMQRHAHLASLGKMAAGVAHELRNPLSSIKGLGMLLHSFFAGGSKGQQTAQVLVDEVERLNRSITELLDYAKPEEERGEIVYLEKVITKALSLVALDAEDAGISLVTEFSDTSLRVLGSADRLNQVFLNLLLNSFQAMQAGGEIVVRCQVVAGFYQVQIIDDGLGVEKSLLAHVFDPYFTTKAEGTGLGLSMSAKIIGEHGGKLYLENGVESGCIATVSLPLAA</sequence>
<dbReference type="InterPro" id="IPR013656">
    <property type="entry name" value="PAS_4"/>
</dbReference>
<dbReference type="HOGENOM" id="CLU_019564_2_1_7"/>
<dbReference type="Gene3D" id="3.30.565.10">
    <property type="entry name" value="Histidine kinase-like ATPase, C-terminal domain"/>
    <property type="match status" value="1"/>
</dbReference>
<proteinExistence type="predicted"/>
<dbReference type="PROSITE" id="PS51257">
    <property type="entry name" value="PROKAR_LIPOPROTEIN"/>
    <property type="match status" value="1"/>
</dbReference>
<dbReference type="SMART" id="SM00387">
    <property type="entry name" value="HATPase_c"/>
    <property type="match status" value="1"/>
</dbReference>
<accession>Q6AJW2</accession>
<dbReference type="InterPro" id="IPR004358">
    <property type="entry name" value="Sig_transdc_His_kin-like_C"/>
</dbReference>
<dbReference type="SMART" id="SM00388">
    <property type="entry name" value="HisKA"/>
    <property type="match status" value="1"/>
</dbReference>
<dbReference type="SUPFAM" id="SSF55874">
    <property type="entry name" value="ATPase domain of HSP90 chaperone/DNA topoisomerase II/histidine kinase"/>
    <property type="match status" value="1"/>
</dbReference>
<dbReference type="KEGG" id="dps:DP2635"/>
<keyword evidence="8" id="KW-0902">Two-component regulatory system</keyword>
<evidence type="ECO:0000256" key="7">
    <source>
        <dbReference type="ARBA" id="ARBA00022840"/>
    </source>
</evidence>
<evidence type="ECO:0000313" key="13">
    <source>
        <dbReference type="Proteomes" id="UP000000602"/>
    </source>
</evidence>
<feature type="domain" description="Histidine kinase" evidence="10">
    <location>
        <begin position="381"/>
        <end position="588"/>
    </location>
</feature>
<evidence type="ECO:0000259" key="10">
    <source>
        <dbReference type="PROSITE" id="PS50109"/>
    </source>
</evidence>
<dbReference type="EC" id="2.7.13.3" evidence="2"/>
<dbReference type="InterPro" id="IPR003594">
    <property type="entry name" value="HATPase_dom"/>
</dbReference>